<dbReference type="SMART" id="SM00177">
    <property type="entry name" value="ARF"/>
    <property type="match status" value="1"/>
</dbReference>
<dbReference type="NCBIfam" id="TIGR00231">
    <property type="entry name" value="small_GTP"/>
    <property type="match status" value="1"/>
</dbReference>
<dbReference type="PRINTS" id="PR00328">
    <property type="entry name" value="SAR1GTPBP"/>
</dbReference>
<keyword evidence="6" id="KW-0931">ER-Golgi transport</keyword>
<keyword evidence="8" id="KW-0333">Golgi apparatus</keyword>
<comment type="similarity">
    <text evidence="13">Belongs to the iron/ascorbate-dependent oxidoreductase family.</text>
</comment>
<evidence type="ECO:0000256" key="1">
    <source>
        <dbReference type="ARBA" id="ARBA00004555"/>
    </source>
</evidence>
<dbReference type="PROSITE" id="PS51417">
    <property type="entry name" value="ARF"/>
    <property type="match status" value="1"/>
</dbReference>
<organism evidence="15 16">
    <name type="scientific">Emiliania huxleyi (strain CCMP1516)</name>
    <dbReference type="NCBI Taxonomy" id="280463"/>
    <lineage>
        <taxon>Eukaryota</taxon>
        <taxon>Haptista</taxon>
        <taxon>Haptophyta</taxon>
        <taxon>Prymnesiophyceae</taxon>
        <taxon>Isochrysidales</taxon>
        <taxon>Noelaerhabdaceae</taxon>
        <taxon>Emiliania</taxon>
    </lineage>
</organism>
<dbReference type="GO" id="GO:0015031">
    <property type="term" value="P:protein transport"/>
    <property type="evidence" value="ECO:0007669"/>
    <property type="project" value="UniProtKB-KW"/>
</dbReference>
<feature type="binding site" evidence="11">
    <location>
        <position position="372"/>
    </location>
    <ligand>
        <name>GTP</name>
        <dbReference type="ChEBI" id="CHEBI:37565"/>
    </ligand>
</feature>
<accession>A0A0D3IT81</accession>
<keyword evidence="9 11" id="KW-0342">GTP-binding</keyword>
<feature type="binding site" evidence="11">
    <location>
        <begin position="326"/>
        <end position="333"/>
    </location>
    <ligand>
        <name>GTP</name>
        <dbReference type="ChEBI" id="CHEBI:37565"/>
    </ligand>
</feature>
<comment type="subcellular location">
    <subcellularLocation>
        <location evidence="1">Golgi apparatus</location>
    </subcellularLocation>
</comment>
<keyword evidence="16" id="KW-1185">Reference proteome</keyword>
<dbReference type="Pfam" id="PF03171">
    <property type="entry name" value="2OG-FeII_Oxy"/>
    <property type="match status" value="1"/>
</dbReference>
<dbReference type="InterPro" id="IPR027443">
    <property type="entry name" value="IPNS-like_sf"/>
</dbReference>
<keyword evidence="13" id="KW-0408">Iron</keyword>
<feature type="binding site" evidence="12">
    <location>
        <position position="333"/>
    </location>
    <ligand>
        <name>Mg(2+)</name>
        <dbReference type="ChEBI" id="CHEBI:18420"/>
    </ligand>
</feature>
<evidence type="ECO:0000259" key="14">
    <source>
        <dbReference type="PROSITE" id="PS51471"/>
    </source>
</evidence>
<evidence type="ECO:0000256" key="7">
    <source>
        <dbReference type="ARBA" id="ARBA00022927"/>
    </source>
</evidence>
<evidence type="ECO:0000256" key="8">
    <source>
        <dbReference type="ARBA" id="ARBA00023034"/>
    </source>
</evidence>
<keyword evidence="12" id="KW-0460">Magnesium</keyword>
<dbReference type="KEGG" id="ehx:EMIHUDRAFT_464565"/>
<dbReference type="InterPro" id="IPR027417">
    <property type="entry name" value="P-loop_NTPase"/>
</dbReference>
<evidence type="ECO:0000256" key="6">
    <source>
        <dbReference type="ARBA" id="ARBA00022892"/>
    </source>
</evidence>
<dbReference type="InterPro" id="IPR044861">
    <property type="entry name" value="IPNS-like_FE2OG_OXY"/>
</dbReference>
<keyword evidence="5 11" id="KW-0547">Nucleotide-binding</keyword>
<dbReference type="InterPro" id="IPR045872">
    <property type="entry name" value="Arf1-5-like"/>
</dbReference>
<evidence type="ECO:0000256" key="3">
    <source>
        <dbReference type="ARBA" id="ARBA00022448"/>
    </source>
</evidence>
<evidence type="ECO:0000256" key="12">
    <source>
        <dbReference type="PIRSR" id="PIRSR606689-2"/>
    </source>
</evidence>
<dbReference type="PaxDb" id="2903-EOD14466"/>
<dbReference type="GO" id="GO:0016192">
    <property type="term" value="P:vesicle-mediated transport"/>
    <property type="evidence" value="ECO:0007669"/>
    <property type="project" value="UniProtKB-KW"/>
</dbReference>
<dbReference type="EnsemblProtists" id="EOD14466">
    <property type="protein sequence ID" value="EOD14466"/>
    <property type="gene ID" value="EMIHUDRAFT_464565"/>
</dbReference>
<feature type="binding site" evidence="11">
    <location>
        <begin position="428"/>
        <end position="431"/>
    </location>
    <ligand>
        <name>GTP</name>
        <dbReference type="ChEBI" id="CHEBI:37565"/>
    </ligand>
</feature>
<dbReference type="SUPFAM" id="SSF52540">
    <property type="entry name" value="P-loop containing nucleoside triphosphate hydrolases"/>
    <property type="match status" value="1"/>
</dbReference>
<dbReference type="Pfam" id="PF00025">
    <property type="entry name" value="Arf"/>
    <property type="match status" value="1"/>
</dbReference>
<dbReference type="STRING" id="2903.R1DUP9"/>
<dbReference type="GO" id="GO:0046872">
    <property type="term" value="F:metal ion binding"/>
    <property type="evidence" value="ECO:0007669"/>
    <property type="project" value="UniProtKB-KW"/>
</dbReference>
<dbReference type="PANTHER" id="PTHR11711">
    <property type="entry name" value="ADP RIBOSYLATION FACTOR-RELATED"/>
    <property type="match status" value="1"/>
</dbReference>
<protein>
    <recommendedName>
        <fullName evidence="14">Fe2OG dioxygenase domain-containing protein</fullName>
    </recommendedName>
</protein>
<evidence type="ECO:0000256" key="11">
    <source>
        <dbReference type="PIRSR" id="PIRSR606689-1"/>
    </source>
</evidence>
<reference evidence="16" key="1">
    <citation type="journal article" date="2013" name="Nature">
        <title>Pan genome of the phytoplankton Emiliania underpins its global distribution.</title>
        <authorList>
            <person name="Read B.A."/>
            <person name="Kegel J."/>
            <person name="Klute M.J."/>
            <person name="Kuo A."/>
            <person name="Lefebvre S.C."/>
            <person name="Maumus F."/>
            <person name="Mayer C."/>
            <person name="Miller J."/>
            <person name="Monier A."/>
            <person name="Salamov A."/>
            <person name="Young J."/>
            <person name="Aguilar M."/>
            <person name="Claverie J.M."/>
            <person name="Frickenhaus S."/>
            <person name="Gonzalez K."/>
            <person name="Herman E.K."/>
            <person name="Lin Y.C."/>
            <person name="Napier J."/>
            <person name="Ogata H."/>
            <person name="Sarno A.F."/>
            <person name="Shmutz J."/>
            <person name="Schroeder D."/>
            <person name="de Vargas C."/>
            <person name="Verret F."/>
            <person name="von Dassow P."/>
            <person name="Valentin K."/>
            <person name="Van de Peer Y."/>
            <person name="Wheeler G."/>
            <person name="Dacks J.B."/>
            <person name="Delwiche C.F."/>
            <person name="Dyhrman S.T."/>
            <person name="Glockner G."/>
            <person name="John U."/>
            <person name="Richards T."/>
            <person name="Worden A.Z."/>
            <person name="Zhang X."/>
            <person name="Grigoriev I.V."/>
            <person name="Allen A.E."/>
            <person name="Bidle K."/>
            <person name="Borodovsky M."/>
            <person name="Bowler C."/>
            <person name="Brownlee C."/>
            <person name="Cock J.M."/>
            <person name="Elias M."/>
            <person name="Gladyshev V.N."/>
            <person name="Groth M."/>
            <person name="Guda C."/>
            <person name="Hadaegh A."/>
            <person name="Iglesias-Rodriguez M.D."/>
            <person name="Jenkins J."/>
            <person name="Jones B.M."/>
            <person name="Lawson T."/>
            <person name="Leese F."/>
            <person name="Lindquist E."/>
            <person name="Lobanov A."/>
            <person name="Lomsadze A."/>
            <person name="Malik S.B."/>
            <person name="Marsh M.E."/>
            <person name="Mackinder L."/>
            <person name="Mock T."/>
            <person name="Mueller-Roeber B."/>
            <person name="Pagarete A."/>
            <person name="Parker M."/>
            <person name="Probert I."/>
            <person name="Quesneville H."/>
            <person name="Raines C."/>
            <person name="Rensing S.A."/>
            <person name="Riano-Pachon D.M."/>
            <person name="Richier S."/>
            <person name="Rokitta S."/>
            <person name="Shiraiwa Y."/>
            <person name="Soanes D.M."/>
            <person name="van der Giezen M."/>
            <person name="Wahlund T.M."/>
            <person name="Williams B."/>
            <person name="Wilson W."/>
            <person name="Wolfe G."/>
            <person name="Wurch L.L."/>
        </authorList>
    </citation>
    <scope>NUCLEOTIDE SEQUENCE</scope>
</reference>
<dbReference type="CDD" id="cd04150">
    <property type="entry name" value="Arf1_5_like"/>
    <property type="match status" value="1"/>
</dbReference>
<evidence type="ECO:0000256" key="10">
    <source>
        <dbReference type="ARBA" id="ARBA00023288"/>
    </source>
</evidence>
<evidence type="ECO:0000256" key="2">
    <source>
        <dbReference type="ARBA" id="ARBA00010290"/>
    </source>
</evidence>
<dbReference type="HOGENOM" id="CLU_043356_0_0_1"/>
<dbReference type="InterPro" id="IPR024156">
    <property type="entry name" value="Small_GTPase_ARF"/>
</dbReference>
<dbReference type="InterPro" id="IPR005225">
    <property type="entry name" value="Small_GTP-bd"/>
</dbReference>
<reference evidence="15" key="2">
    <citation type="submission" date="2024-10" db="UniProtKB">
        <authorList>
            <consortium name="EnsemblProtists"/>
        </authorList>
    </citation>
    <scope>IDENTIFICATION</scope>
</reference>
<proteinExistence type="inferred from homology"/>
<sequence length="492" mass="53033">MPRPVGAVASSLEAHGYVIIALDAGSAATLRSAMQGASQVGAAQAALEDAASFKHYQGERAQLRLIVNGQRPDAEWLAQACDVLGLVASNATRALDMPYNSLDARLLDVFWYEASMPAANDWVPEDDGNEDCSEWVLVQRPGSGGTVEGDCTHLPCPAHQDPGMVTVVADNGVSALEVQGRDGEWHRLALQPNECVVLAGRALSTLTGGRIPACTHRVVQPSTARISMVFEVRLHGSDAKAAQEATKAALEETSKLLPWHEQASCSRLFCAAPLALCGARGVVQELARRLRPLATLEKLGTGALSFSKVVGKLLGKKNDVRIVMVGLDAAGKTTILYQLKLGEIVTTIPTIGFNVETVNYKNIQFICWDIGGKDKIRPLWRHYYQNTQAVVCVVDSNDRDRIGEARDELQRMISEAGLRDAILLVLANKQDLPGAMSAAEVTEALGLHALRQRWYIQPTCAITGRGLYDGLDWMAQALNPSFDVPPGPVNSL</sequence>
<keyword evidence="12 13" id="KW-0479">Metal-binding</keyword>
<dbReference type="FunFam" id="3.40.50.300:FF:003500">
    <property type="entry name" value="ADP-ribosylation factor 1"/>
    <property type="match status" value="1"/>
</dbReference>
<feature type="domain" description="Fe2OG dioxygenase" evidence="14">
    <location>
        <begin position="132"/>
        <end position="234"/>
    </location>
</feature>
<keyword evidence="13" id="KW-0560">Oxidoreductase</keyword>
<dbReference type="InterPro" id="IPR006689">
    <property type="entry name" value="Small_GTPase_ARF/SAR"/>
</dbReference>
<dbReference type="GO" id="GO:0016491">
    <property type="term" value="F:oxidoreductase activity"/>
    <property type="evidence" value="ECO:0007669"/>
    <property type="project" value="UniProtKB-KW"/>
</dbReference>
<dbReference type="Gene3D" id="2.60.120.330">
    <property type="entry name" value="B-lactam Antibiotic, Isopenicillin N Synthase, Chain"/>
    <property type="match status" value="1"/>
</dbReference>
<dbReference type="Gene3D" id="3.40.50.300">
    <property type="entry name" value="P-loop containing nucleotide triphosphate hydrolases"/>
    <property type="match status" value="1"/>
</dbReference>
<keyword evidence="10" id="KW-0449">Lipoprotein</keyword>
<dbReference type="SUPFAM" id="SSF51197">
    <property type="entry name" value="Clavaminate synthase-like"/>
    <property type="match status" value="1"/>
</dbReference>
<dbReference type="SMART" id="SM00178">
    <property type="entry name" value="SAR"/>
    <property type="match status" value="1"/>
</dbReference>
<dbReference type="RefSeq" id="XP_005766895.1">
    <property type="nucleotide sequence ID" value="XM_005766838.1"/>
</dbReference>
<keyword evidence="4" id="KW-0519">Myristate</keyword>
<evidence type="ECO:0000256" key="5">
    <source>
        <dbReference type="ARBA" id="ARBA00022741"/>
    </source>
</evidence>
<evidence type="ECO:0000313" key="15">
    <source>
        <dbReference type="EnsemblProtists" id="EOD14466"/>
    </source>
</evidence>
<evidence type="ECO:0000256" key="13">
    <source>
        <dbReference type="RuleBase" id="RU003682"/>
    </source>
</evidence>
<dbReference type="GO" id="GO:0005525">
    <property type="term" value="F:GTP binding"/>
    <property type="evidence" value="ECO:0007669"/>
    <property type="project" value="UniProtKB-KW"/>
</dbReference>
<dbReference type="AlphaFoldDB" id="A0A0D3IT81"/>
<dbReference type="PROSITE" id="PS51471">
    <property type="entry name" value="FE2OG_OXY"/>
    <property type="match status" value="1"/>
</dbReference>
<evidence type="ECO:0000256" key="4">
    <source>
        <dbReference type="ARBA" id="ARBA00022707"/>
    </source>
</evidence>
<keyword evidence="7" id="KW-0653">Protein transport</keyword>
<keyword evidence="3" id="KW-0813">Transport</keyword>
<dbReference type="GO" id="GO:0003924">
    <property type="term" value="F:GTPase activity"/>
    <property type="evidence" value="ECO:0007669"/>
    <property type="project" value="InterPro"/>
</dbReference>
<dbReference type="eggNOG" id="KOG0143">
    <property type="taxonomic scope" value="Eukaryota"/>
</dbReference>
<dbReference type="Proteomes" id="UP000013827">
    <property type="component" value="Unassembled WGS sequence"/>
</dbReference>
<evidence type="ECO:0000313" key="16">
    <source>
        <dbReference type="Proteomes" id="UP000013827"/>
    </source>
</evidence>
<dbReference type="InterPro" id="IPR005123">
    <property type="entry name" value="Oxoglu/Fe-dep_dioxygenase_dom"/>
</dbReference>
<dbReference type="GeneID" id="17260597"/>
<name>A0A0D3IT81_EMIH1</name>
<dbReference type="GO" id="GO:0005794">
    <property type="term" value="C:Golgi apparatus"/>
    <property type="evidence" value="ECO:0007669"/>
    <property type="project" value="UniProtKB-SubCell"/>
</dbReference>
<comment type="similarity">
    <text evidence="2">Belongs to the small GTPase superfamily. Arf family.</text>
</comment>
<evidence type="ECO:0000256" key="9">
    <source>
        <dbReference type="ARBA" id="ARBA00023134"/>
    </source>
</evidence>
<feature type="binding site" evidence="12">
    <location>
        <position position="350"/>
    </location>
    <ligand>
        <name>Mg(2+)</name>
        <dbReference type="ChEBI" id="CHEBI:18420"/>
    </ligand>
</feature>
<dbReference type="eggNOG" id="KOG0070">
    <property type="taxonomic scope" value="Eukaryota"/>
</dbReference>